<organism evidence="2 3">
    <name type="scientific">Gemmata obscuriglobus</name>
    <dbReference type="NCBI Taxonomy" id="114"/>
    <lineage>
        <taxon>Bacteria</taxon>
        <taxon>Pseudomonadati</taxon>
        <taxon>Planctomycetota</taxon>
        <taxon>Planctomycetia</taxon>
        <taxon>Gemmatales</taxon>
        <taxon>Gemmataceae</taxon>
        <taxon>Gemmata</taxon>
    </lineage>
</organism>
<dbReference type="InterPro" id="IPR015943">
    <property type="entry name" value="WD40/YVTN_repeat-like_dom_sf"/>
</dbReference>
<dbReference type="Proteomes" id="UP000245802">
    <property type="component" value="Chromosome"/>
</dbReference>
<dbReference type="KEGG" id="gog:C1280_35950"/>
<protein>
    <submittedName>
        <fullName evidence="2">Uncharacterized protein</fullName>
    </submittedName>
</protein>
<evidence type="ECO:0000313" key="2">
    <source>
        <dbReference type="EMBL" id="AWM41859.1"/>
    </source>
</evidence>
<sequence>MFTLKSDLAPESGSRRPARLAFSPDGTALLASVGDRVQVWPRWLDRTPRPVVTNEGALERVALNPDGSLVYLYRSGNSFTDVLTVATGTTKGAGLPKDAPSWAHFDATNGFFLVSHGQGWLTRYDYAPELKKKVRKAWALARYSEDTGRHRRPLGSHYWFGAICGPGGVFVALEYKFGGGEPFHGLTVRSVADGSVVFHRALKSNEASKLLGKAGMALAVHPTGGYMAYPDGPDVRLRATAEGVKVRAKVPVLKKPEAKQAAAKATAKKARKPKPPPEVTAVAFNPAGTVLAAASESGAVTLYDTQSWKAVGAFDWKIGPLRAVCFSADGTRAAVMSDDGTVMVWDVDV</sequence>
<dbReference type="PROSITE" id="PS50294">
    <property type="entry name" value="WD_REPEATS_REGION"/>
    <property type="match status" value="1"/>
</dbReference>
<reference evidence="2 3" key="1">
    <citation type="submission" date="2018-01" db="EMBL/GenBank/DDBJ databases">
        <title>G. obscuriglobus.</title>
        <authorList>
            <person name="Franke J."/>
            <person name="Blomberg W."/>
            <person name="Selmecki A."/>
        </authorList>
    </citation>
    <scope>NUCLEOTIDE SEQUENCE [LARGE SCALE GENOMIC DNA]</scope>
    <source>
        <strain evidence="2 3">DSM 5831</strain>
    </source>
</reference>
<gene>
    <name evidence="2" type="ORF">C1280_35950</name>
</gene>
<feature type="repeat" description="WD" evidence="1">
    <location>
        <begin position="321"/>
        <end position="349"/>
    </location>
</feature>
<dbReference type="Gene3D" id="2.130.10.10">
    <property type="entry name" value="YVTN repeat-like/Quinoprotein amine dehydrogenase"/>
    <property type="match status" value="2"/>
</dbReference>
<accession>A0A2Z3H4Y3</accession>
<name>A0A2Z3H4Y3_9BACT</name>
<dbReference type="EMBL" id="CP025958">
    <property type="protein sequence ID" value="AWM41859.1"/>
    <property type="molecule type" value="Genomic_DNA"/>
</dbReference>
<evidence type="ECO:0000256" key="1">
    <source>
        <dbReference type="PROSITE-ProRule" id="PRU00221"/>
    </source>
</evidence>
<dbReference type="PANTHER" id="PTHR19879">
    <property type="entry name" value="TRANSCRIPTION INITIATION FACTOR TFIID"/>
    <property type="match status" value="1"/>
</dbReference>
<dbReference type="SMART" id="SM00320">
    <property type="entry name" value="WD40"/>
    <property type="match status" value="3"/>
</dbReference>
<dbReference type="AlphaFoldDB" id="A0A2Z3H4Y3"/>
<dbReference type="InterPro" id="IPR001680">
    <property type="entry name" value="WD40_rpt"/>
</dbReference>
<keyword evidence="3" id="KW-1185">Reference proteome</keyword>
<dbReference type="Pfam" id="PF00400">
    <property type="entry name" value="WD40"/>
    <property type="match status" value="2"/>
</dbReference>
<evidence type="ECO:0000313" key="3">
    <source>
        <dbReference type="Proteomes" id="UP000245802"/>
    </source>
</evidence>
<dbReference type="SUPFAM" id="SSF63829">
    <property type="entry name" value="Calcium-dependent phosphotriesterase"/>
    <property type="match status" value="1"/>
</dbReference>
<keyword evidence="1" id="KW-0853">WD repeat</keyword>
<dbReference type="PANTHER" id="PTHR19879:SF9">
    <property type="entry name" value="TRANSCRIPTION INITIATION FACTOR TFIID SUBUNIT 5"/>
    <property type="match status" value="1"/>
</dbReference>
<dbReference type="RefSeq" id="WP_010041046.1">
    <property type="nucleotide sequence ID" value="NZ_CP025958.1"/>
</dbReference>
<dbReference type="PROSITE" id="PS50082">
    <property type="entry name" value="WD_REPEATS_2"/>
    <property type="match status" value="1"/>
</dbReference>
<proteinExistence type="predicted"/>